<organism evidence="14 15">
    <name type="scientific">Fusibacter paucivorans</name>
    <dbReference type="NCBI Taxonomy" id="76009"/>
    <lineage>
        <taxon>Bacteria</taxon>
        <taxon>Bacillati</taxon>
        <taxon>Bacillota</taxon>
        <taxon>Clostridia</taxon>
        <taxon>Eubacteriales</taxon>
        <taxon>Eubacteriales Family XII. Incertae Sedis</taxon>
        <taxon>Fusibacter</taxon>
    </lineage>
</organism>
<keyword evidence="6 9" id="KW-0067">ATP-binding</keyword>
<feature type="region of interest" description="Disordered" evidence="10">
    <location>
        <begin position="557"/>
        <end position="585"/>
    </location>
</feature>
<evidence type="ECO:0000256" key="10">
    <source>
        <dbReference type="SAM" id="MobiDB-lite"/>
    </source>
</evidence>
<dbReference type="InterPro" id="IPR011009">
    <property type="entry name" value="Kinase-like_dom_sf"/>
</dbReference>
<dbReference type="EMBL" id="JAHBCL010000020">
    <property type="protein sequence ID" value="MBS7527436.1"/>
    <property type="molecule type" value="Genomic_DNA"/>
</dbReference>
<dbReference type="RefSeq" id="WP_213237296.1">
    <property type="nucleotide sequence ID" value="NZ_JAHBCL010000020.1"/>
</dbReference>
<dbReference type="Proteomes" id="UP000746471">
    <property type="component" value="Unassembled WGS sequence"/>
</dbReference>
<dbReference type="PROSITE" id="PS00107">
    <property type="entry name" value="PROTEIN_KINASE_ATP"/>
    <property type="match status" value="1"/>
</dbReference>
<dbReference type="GO" id="GO:0016301">
    <property type="term" value="F:kinase activity"/>
    <property type="evidence" value="ECO:0007669"/>
    <property type="project" value="UniProtKB-KW"/>
</dbReference>
<keyword evidence="11" id="KW-1133">Transmembrane helix</keyword>
<dbReference type="InterPro" id="IPR008271">
    <property type="entry name" value="Ser/Thr_kinase_AS"/>
</dbReference>
<dbReference type="SMART" id="SM00220">
    <property type="entry name" value="S_TKc"/>
    <property type="match status" value="1"/>
</dbReference>
<dbReference type="Gene3D" id="3.30.200.20">
    <property type="entry name" value="Phosphorylase Kinase, domain 1"/>
    <property type="match status" value="1"/>
</dbReference>
<comment type="caution">
    <text evidence="14">The sequence shown here is derived from an EMBL/GenBank/DDBJ whole genome shotgun (WGS) entry which is preliminary data.</text>
</comment>
<proteinExistence type="predicted"/>
<dbReference type="PANTHER" id="PTHR43289:SF34">
    <property type="entry name" value="SERINE_THREONINE-PROTEIN KINASE YBDM-RELATED"/>
    <property type="match status" value="1"/>
</dbReference>
<keyword evidence="11" id="KW-0812">Transmembrane</keyword>
<evidence type="ECO:0000256" key="3">
    <source>
        <dbReference type="ARBA" id="ARBA00022679"/>
    </source>
</evidence>
<evidence type="ECO:0000259" key="13">
    <source>
        <dbReference type="PROSITE" id="PS51178"/>
    </source>
</evidence>
<keyword evidence="5 14" id="KW-0418">Kinase</keyword>
<evidence type="ECO:0000256" key="11">
    <source>
        <dbReference type="SAM" id="Phobius"/>
    </source>
</evidence>
<feature type="domain" description="PASTA" evidence="13">
    <location>
        <begin position="355"/>
        <end position="422"/>
    </location>
</feature>
<evidence type="ECO:0000256" key="9">
    <source>
        <dbReference type="PROSITE-ProRule" id="PRU10141"/>
    </source>
</evidence>
<gene>
    <name evidence="14" type="primary">pknB</name>
    <name evidence="14" type="ORF">KHM83_12195</name>
</gene>
<dbReference type="Gene3D" id="1.10.510.10">
    <property type="entry name" value="Transferase(Phosphotransferase) domain 1"/>
    <property type="match status" value="1"/>
</dbReference>
<sequence length="658" mass="72635">MSEINGLLLDNRYEILSVVGSGGMATVYKGRDHVLNRMVAIKVLKQEFNSDSDFVAKFEKESQSAASLSHPNIVNVFDVGMDHDMHYIVMELITGHTLREYLNKMHGFMKEEAVVNIIMQIGSALQHAHQNNIIHRDIKSQNILVSETGSVKVADFGIARAATKSTLVNTKEIVGSVHYASPEQARGGYVDARSDIYSLGILMYELITKELPFDGETPVSVALKQLRDHLPDPRTINANVSDGFASILSKATAKDLNQRYQSIYELMEDLKRLSVDKRFVVKTEGYLNDETTILPKITEEDIMKHDQNRTRKSTKQKASKPVSKLNITLVVVAALIVSMLVFSLVAINKFKEIFNVDIVTVPNVVGMDVDEAVRAIQDKGLVADTTERKYNNDIDEDIVISQNYAEGEELKEGFTVKLVVSNGAVRVLVPNVVQQDLVKARVMIENENFEVGEIKYEFNDLPTGTVISQSPKSGVKEAEGTLIDLVVSQGQEIKTVLVPNVSGKTIREAESELNALGLKLGSIEYELSDEFEEGMIISNQGVGQTYEQGSEVSVVVSNGPENVDGDGTGEGNGDGTENGDGTGDNYSEISVAIFASTFMHDPENIRIEMIQGETRTVVYENTHTKAEGDFRIKIRGTGFATLEVFYSDQLVSQETIQF</sequence>
<protein>
    <recommendedName>
        <fullName evidence="1">non-specific serine/threonine protein kinase</fullName>
        <ecNumber evidence="1">2.7.11.1</ecNumber>
    </recommendedName>
</protein>
<feature type="transmembrane region" description="Helical" evidence="11">
    <location>
        <begin position="325"/>
        <end position="347"/>
    </location>
</feature>
<dbReference type="InterPro" id="IPR005543">
    <property type="entry name" value="PASTA_dom"/>
</dbReference>
<feature type="domain" description="PASTA" evidence="13">
    <location>
        <begin position="423"/>
        <end position="489"/>
    </location>
</feature>
<dbReference type="Pfam" id="PF00069">
    <property type="entry name" value="Pkinase"/>
    <property type="match status" value="1"/>
</dbReference>
<reference evidence="14 15" key="1">
    <citation type="submission" date="2021-05" db="EMBL/GenBank/DDBJ databases">
        <title>Fusibacter ferrireducens sp. nov., an anaerobic, sulfur- and Fe-reducing bacterium isolated from the mangrove sediment.</title>
        <authorList>
            <person name="Qiu D."/>
        </authorList>
    </citation>
    <scope>NUCLEOTIDE SEQUENCE [LARGE SCALE GENOMIC DNA]</scope>
    <source>
        <strain evidence="14 15">DSM 12116</strain>
    </source>
</reference>
<name>A0ABS5PSU8_9FIRM</name>
<keyword evidence="3" id="KW-0808">Transferase</keyword>
<evidence type="ECO:0000313" key="14">
    <source>
        <dbReference type="EMBL" id="MBS7527436.1"/>
    </source>
</evidence>
<dbReference type="SUPFAM" id="SSF56112">
    <property type="entry name" value="Protein kinase-like (PK-like)"/>
    <property type="match status" value="1"/>
</dbReference>
<keyword evidence="2" id="KW-0723">Serine/threonine-protein kinase</keyword>
<evidence type="ECO:0000256" key="4">
    <source>
        <dbReference type="ARBA" id="ARBA00022741"/>
    </source>
</evidence>
<feature type="compositionally biased region" description="Gly residues" evidence="10">
    <location>
        <begin position="566"/>
        <end position="582"/>
    </location>
</feature>
<comment type="catalytic activity">
    <reaction evidence="7">
        <text>L-threonyl-[protein] + ATP = O-phospho-L-threonyl-[protein] + ADP + H(+)</text>
        <dbReference type="Rhea" id="RHEA:46608"/>
        <dbReference type="Rhea" id="RHEA-COMP:11060"/>
        <dbReference type="Rhea" id="RHEA-COMP:11605"/>
        <dbReference type="ChEBI" id="CHEBI:15378"/>
        <dbReference type="ChEBI" id="CHEBI:30013"/>
        <dbReference type="ChEBI" id="CHEBI:30616"/>
        <dbReference type="ChEBI" id="CHEBI:61977"/>
        <dbReference type="ChEBI" id="CHEBI:456216"/>
        <dbReference type="EC" id="2.7.11.1"/>
    </reaction>
</comment>
<dbReference type="InterPro" id="IPR017441">
    <property type="entry name" value="Protein_kinase_ATP_BS"/>
</dbReference>
<dbReference type="PROSITE" id="PS00108">
    <property type="entry name" value="PROTEIN_KINASE_ST"/>
    <property type="match status" value="1"/>
</dbReference>
<dbReference type="CDD" id="cd14014">
    <property type="entry name" value="STKc_PknB_like"/>
    <property type="match status" value="1"/>
</dbReference>
<dbReference type="Pfam" id="PF03793">
    <property type="entry name" value="PASTA"/>
    <property type="match status" value="3"/>
</dbReference>
<evidence type="ECO:0000256" key="2">
    <source>
        <dbReference type="ARBA" id="ARBA00022527"/>
    </source>
</evidence>
<evidence type="ECO:0000256" key="6">
    <source>
        <dbReference type="ARBA" id="ARBA00022840"/>
    </source>
</evidence>
<comment type="catalytic activity">
    <reaction evidence="8">
        <text>L-seryl-[protein] + ATP = O-phospho-L-seryl-[protein] + ADP + H(+)</text>
        <dbReference type="Rhea" id="RHEA:17989"/>
        <dbReference type="Rhea" id="RHEA-COMP:9863"/>
        <dbReference type="Rhea" id="RHEA-COMP:11604"/>
        <dbReference type="ChEBI" id="CHEBI:15378"/>
        <dbReference type="ChEBI" id="CHEBI:29999"/>
        <dbReference type="ChEBI" id="CHEBI:30616"/>
        <dbReference type="ChEBI" id="CHEBI:83421"/>
        <dbReference type="ChEBI" id="CHEBI:456216"/>
        <dbReference type="EC" id="2.7.11.1"/>
    </reaction>
</comment>
<evidence type="ECO:0000259" key="12">
    <source>
        <dbReference type="PROSITE" id="PS50011"/>
    </source>
</evidence>
<dbReference type="CDD" id="cd06577">
    <property type="entry name" value="PASTA_pknB"/>
    <property type="match status" value="3"/>
</dbReference>
<evidence type="ECO:0000256" key="7">
    <source>
        <dbReference type="ARBA" id="ARBA00047899"/>
    </source>
</evidence>
<dbReference type="NCBIfam" id="NF033483">
    <property type="entry name" value="PknB_PASTA_kin"/>
    <property type="match status" value="1"/>
</dbReference>
<dbReference type="PANTHER" id="PTHR43289">
    <property type="entry name" value="MITOGEN-ACTIVATED PROTEIN KINASE KINASE KINASE 20-RELATED"/>
    <property type="match status" value="1"/>
</dbReference>
<dbReference type="Gene3D" id="3.30.10.20">
    <property type="match status" value="3"/>
</dbReference>
<evidence type="ECO:0000313" key="15">
    <source>
        <dbReference type="Proteomes" id="UP000746471"/>
    </source>
</evidence>
<keyword evidence="11" id="KW-0472">Membrane</keyword>
<dbReference type="PROSITE" id="PS50011">
    <property type="entry name" value="PROTEIN_KINASE_DOM"/>
    <property type="match status" value="1"/>
</dbReference>
<keyword evidence="4 9" id="KW-0547">Nucleotide-binding</keyword>
<feature type="domain" description="Protein kinase" evidence="12">
    <location>
        <begin position="13"/>
        <end position="280"/>
    </location>
</feature>
<feature type="binding site" evidence="9">
    <location>
        <position position="42"/>
    </location>
    <ligand>
        <name>ATP</name>
        <dbReference type="ChEBI" id="CHEBI:30616"/>
    </ligand>
</feature>
<evidence type="ECO:0000256" key="5">
    <source>
        <dbReference type="ARBA" id="ARBA00022777"/>
    </source>
</evidence>
<dbReference type="EC" id="2.7.11.1" evidence="1"/>
<feature type="domain" description="PASTA" evidence="13">
    <location>
        <begin position="492"/>
        <end position="558"/>
    </location>
</feature>
<dbReference type="InterPro" id="IPR000719">
    <property type="entry name" value="Prot_kinase_dom"/>
</dbReference>
<evidence type="ECO:0000256" key="8">
    <source>
        <dbReference type="ARBA" id="ARBA00048679"/>
    </source>
</evidence>
<evidence type="ECO:0000256" key="1">
    <source>
        <dbReference type="ARBA" id="ARBA00012513"/>
    </source>
</evidence>
<keyword evidence="15" id="KW-1185">Reference proteome</keyword>
<accession>A0ABS5PSU8</accession>
<dbReference type="SMART" id="SM00740">
    <property type="entry name" value="PASTA"/>
    <property type="match status" value="3"/>
</dbReference>
<dbReference type="PROSITE" id="PS51178">
    <property type="entry name" value="PASTA"/>
    <property type="match status" value="3"/>
</dbReference>